<dbReference type="Proteomes" id="UP000790709">
    <property type="component" value="Unassembled WGS sequence"/>
</dbReference>
<evidence type="ECO:0000313" key="2">
    <source>
        <dbReference type="Proteomes" id="UP000790709"/>
    </source>
</evidence>
<comment type="caution">
    <text evidence="1">The sequence shown here is derived from an EMBL/GenBank/DDBJ whole genome shotgun (WGS) entry which is preliminary data.</text>
</comment>
<evidence type="ECO:0000313" key="1">
    <source>
        <dbReference type="EMBL" id="KAH7919196.1"/>
    </source>
</evidence>
<reference evidence="1" key="1">
    <citation type="journal article" date="2021" name="New Phytol.">
        <title>Evolutionary innovations through gain and loss of genes in the ectomycorrhizal Boletales.</title>
        <authorList>
            <person name="Wu G."/>
            <person name="Miyauchi S."/>
            <person name="Morin E."/>
            <person name="Kuo A."/>
            <person name="Drula E."/>
            <person name="Varga T."/>
            <person name="Kohler A."/>
            <person name="Feng B."/>
            <person name="Cao Y."/>
            <person name="Lipzen A."/>
            <person name="Daum C."/>
            <person name="Hundley H."/>
            <person name="Pangilinan J."/>
            <person name="Johnson J."/>
            <person name="Barry K."/>
            <person name="LaButti K."/>
            <person name="Ng V."/>
            <person name="Ahrendt S."/>
            <person name="Min B."/>
            <person name="Choi I.G."/>
            <person name="Park H."/>
            <person name="Plett J.M."/>
            <person name="Magnuson J."/>
            <person name="Spatafora J.W."/>
            <person name="Nagy L.G."/>
            <person name="Henrissat B."/>
            <person name="Grigoriev I.V."/>
            <person name="Yang Z.L."/>
            <person name="Xu J."/>
            <person name="Martin F.M."/>
        </authorList>
    </citation>
    <scope>NUCLEOTIDE SEQUENCE</scope>
    <source>
        <strain evidence="1">KUC20120723A-06</strain>
    </source>
</reference>
<organism evidence="1 2">
    <name type="scientific">Leucogyrophana mollusca</name>
    <dbReference type="NCBI Taxonomy" id="85980"/>
    <lineage>
        <taxon>Eukaryota</taxon>
        <taxon>Fungi</taxon>
        <taxon>Dikarya</taxon>
        <taxon>Basidiomycota</taxon>
        <taxon>Agaricomycotina</taxon>
        <taxon>Agaricomycetes</taxon>
        <taxon>Agaricomycetidae</taxon>
        <taxon>Boletales</taxon>
        <taxon>Boletales incertae sedis</taxon>
        <taxon>Leucogyrophana</taxon>
    </lineage>
</organism>
<accession>A0ACB8B0K1</accession>
<dbReference type="EMBL" id="MU266685">
    <property type="protein sequence ID" value="KAH7919196.1"/>
    <property type="molecule type" value="Genomic_DNA"/>
</dbReference>
<proteinExistence type="predicted"/>
<name>A0ACB8B0K1_9AGAM</name>
<gene>
    <name evidence="1" type="ORF">BV22DRAFT_1134019</name>
</gene>
<sequence length="132" mass="14690">MSDQIIDSANVTVRGDTVVLDIDGIHESWPTYVINFTPKQPGPIKLVLRFTKDAPLKHPESDEGDPDTTLIESPVKSSKHEMDNTLVTAEPIILHGIRTDPVLSEEAIDDDEDDEDDEDNVDDDVNNDHDDD</sequence>
<protein>
    <submittedName>
        <fullName evidence="1">Uncharacterized protein</fullName>
    </submittedName>
</protein>
<keyword evidence="2" id="KW-1185">Reference proteome</keyword>